<dbReference type="KEGG" id="foc:113213489"/>
<gene>
    <name evidence="3" type="primary">LOC113213489</name>
</gene>
<name>A0A9C6WPL4_FRAOC</name>
<dbReference type="Proteomes" id="UP000504606">
    <property type="component" value="Unplaced"/>
</dbReference>
<keyword evidence="1" id="KW-0812">Transmembrane</keyword>
<protein>
    <submittedName>
        <fullName evidence="3">Uncharacterized protein LOC113213489</fullName>
    </submittedName>
</protein>
<organism evidence="2 3">
    <name type="scientific">Frankliniella occidentalis</name>
    <name type="common">Western flower thrips</name>
    <name type="synonym">Euthrips occidentalis</name>
    <dbReference type="NCBI Taxonomy" id="133901"/>
    <lineage>
        <taxon>Eukaryota</taxon>
        <taxon>Metazoa</taxon>
        <taxon>Ecdysozoa</taxon>
        <taxon>Arthropoda</taxon>
        <taxon>Hexapoda</taxon>
        <taxon>Insecta</taxon>
        <taxon>Pterygota</taxon>
        <taxon>Neoptera</taxon>
        <taxon>Paraneoptera</taxon>
        <taxon>Thysanoptera</taxon>
        <taxon>Terebrantia</taxon>
        <taxon>Thripoidea</taxon>
        <taxon>Thripidae</taxon>
        <taxon>Frankliniella</taxon>
    </lineage>
</organism>
<dbReference type="RefSeq" id="XP_052123692.1">
    <property type="nucleotide sequence ID" value="XM_052267732.1"/>
</dbReference>
<accession>A0A9C6WPL4</accession>
<keyword evidence="1" id="KW-1133">Transmembrane helix</keyword>
<evidence type="ECO:0000313" key="3">
    <source>
        <dbReference type="RefSeq" id="XP_052123692.1"/>
    </source>
</evidence>
<evidence type="ECO:0000256" key="1">
    <source>
        <dbReference type="SAM" id="Phobius"/>
    </source>
</evidence>
<dbReference type="AlphaFoldDB" id="A0A9C6WPL4"/>
<reference evidence="3" key="1">
    <citation type="submission" date="2025-08" db="UniProtKB">
        <authorList>
            <consortium name="RefSeq"/>
        </authorList>
    </citation>
    <scope>IDENTIFICATION</scope>
    <source>
        <tissue evidence="3">Whole organism</tissue>
    </source>
</reference>
<feature type="transmembrane region" description="Helical" evidence="1">
    <location>
        <begin position="148"/>
        <end position="171"/>
    </location>
</feature>
<feature type="transmembrane region" description="Helical" evidence="1">
    <location>
        <begin position="177"/>
        <end position="196"/>
    </location>
</feature>
<keyword evidence="2" id="KW-1185">Reference proteome</keyword>
<evidence type="ECO:0000313" key="2">
    <source>
        <dbReference type="Proteomes" id="UP000504606"/>
    </source>
</evidence>
<keyword evidence="1" id="KW-0472">Membrane</keyword>
<feature type="transmembrane region" description="Helical" evidence="1">
    <location>
        <begin position="32"/>
        <end position="52"/>
    </location>
</feature>
<dbReference type="GeneID" id="113213489"/>
<proteinExistence type="predicted"/>
<sequence>MVAVSAQLESQGGAETKEQLAASSRRLHRVALFYYVLGLAQVAGVTHTVYSGDSAVARLVLVLPHGRLVNGLLYAAHTLAVLSGLFSYYTMLAVLFTTFGSCSALFRGLGAESARTARRGQGAVLFLARHHVRLVEAARRSRLLFADLFIHIVSTLLILPLLGTVELIVAVKKVDSLTVATFAALTTTFVPICLAGESVRVK</sequence>